<dbReference type="GO" id="GO:0008886">
    <property type="term" value="F:glyceraldehyde-3-phosphate dehydrogenase (NADP+) (non-phosphorylating) activity"/>
    <property type="evidence" value="ECO:0007669"/>
    <property type="project" value="UniProtKB-EC"/>
</dbReference>
<evidence type="ECO:0000256" key="8">
    <source>
        <dbReference type="ARBA" id="ARBA00042470"/>
    </source>
</evidence>
<evidence type="ECO:0000256" key="11">
    <source>
        <dbReference type="ARBA" id="ARBA00049186"/>
    </source>
</evidence>
<dbReference type="InterPro" id="IPR016160">
    <property type="entry name" value="Ald_DH_CS_CYS"/>
</dbReference>
<name>A0A2G5DQJ6_AQUCA</name>
<accession>A0A2G5DQJ6</accession>
<dbReference type="InterPro" id="IPR016162">
    <property type="entry name" value="Ald_DH_N"/>
</dbReference>
<evidence type="ECO:0000256" key="4">
    <source>
        <dbReference type="ARBA" id="ARBA00022857"/>
    </source>
</evidence>
<evidence type="ECO:0000256" key="7">
    <source>
        <dbReference type="ARBA" id="ARBA00040853"/>
    </source>
</evidence>
<dbReference type="OrthoDB" id="310895at2759"/>
<dbReference type="PROSITE" id="PS00070">
    <property type="entry name" value="ALDEHYDE_DEHYDR_CYS"/>
    <property type="match status" value="1"/>
</dbReference>
<dbReference type="InterPro" id="IPR016161">
    <property type="entry name" value="Ald_DH/histidinol_DH"/>
</dbReference>
<keyword evidence="4" id="KW-0521">NADP</keyword>
<evidence type="ECO:0000256" key="1">
    <source>
        <dbReference type="ARBA" id="ARBA00004496"/>
    </source>
</evidence>
<dbReference type="GO" id="GO:0005737">
    <property type="term" value="C:cytoplasm"/>
    <property type="evidence" value="ECO:0007669"/>
    <property type="project" value="UniProtKB-SubCell"/>
</dbReference>
<keyword evidence="3" id="KW-0963">Cytoplasm</keyword>
<dbReference type="GO" id="GO:0008911">
    <property type="term" value="F:lactaldehyde dehydrogenase (NAD+) activity"/>
    <property type="evidence" value="ECO:0007669"/>
    <property type="project" value="TreeGrafter"/>
</dbReference>
<feature type="active site" evidence="12">
    <location>
        <position position="379"/>
    </location>
</feature>
<evidence type="ECO:0000313" key="15">
    <source>
        <dbReference type="EMBL" id="PIA45783.1"/>
    </source>
</evidence>
<comment type="similarity">
    <text evidence="2 13">Belongs to the aldehyde dehydrogenase family.</text>
</comment>
<dbReference type="InParanoid" id="A0A2G5DQJ6"/>
<proteinExistence type="inferred from homology"/>
<dbReference type="CDD" id="cd07082">
    <property type="entry name" value="ALDH_F11_NP-GAPDH"/>
    <property type="match status" value="1"/>
</dbReference>
<evidence type="ECO:0000313" key="16">
    <source>
        <dbReference type="Proteomes" id="UP000230069"/>
    </source>
</evidence>
<dbReference type="FunFam" id="3.40.309.10:FF:000016">
    <property type="entry name" value="NADP-dependent glyceraldehyde-3-phosphate dehydrogenase"/>
    <property type="match status" value="1"/>
</dbReference>
<dbReference type="Proteomes" id="UP000230069">
    <property type="component" value="Unassembled WGS sequence"/>
</dbReference>
<evidence type="ECO:0000256" key="3">
    <source>
        <dbReference type="ARBA" id="ARBA00022490"/>
    </source>
</evidence>
<reference evidence="15 16" key="1">
    <citation type="submission" date="2017-09" db="EMBL/GenBank/DDBJ databases">
        <title>WGS assembly of Aquilegia coerulea Goldsmith.</title>
        <authorList>
            <person name="Hodges S."/>
            <person name="Kramer E."/>
            <person name="Nordborg M."/>
            <person name="Tomkins J."/>
            <person name="Borevitz J."/>
            <person name="Derieg N."/>
            <person name="Yan J."/>
            <person name="Mihaltcheva S."/>
            <person name="Hayes R.D."/>
            <person name="Rokhsar D."/>
        </authorList>
    </citation>
    <scope>NUCLEOTIDE SEQUENCE [LARGE SCALE GENOMIC DNA]</scope>
    <source>
        <strain evidence="16">cv. Goldsmith</strain>
    </source>
</reference>
<dbReference type="SUPFAM" id="SSF53720">
    <property type="entry name" value="ALDH-like"/>
    <property type="match status" value="1"/>
</dbReference>
<evidence type="ECO:0000256" key="5">
    <source>
        <dbReference type="ARBA" id="ARBA00023002"/>
    </source>
</evidence>
<dbReference type="InterPro" id="IPR029510">
    <property type="entry name" value="Ald_DH_CS_GLU"/>
</dbReference>
<comment type="catalytic activity">
    <reaction evidence="11">
        <text>D-glyceraldehyde 3-phosphate + NADP(+) + H2O = (2R)-3-phosphoglycerate + NADPH + 2 H(+)</text>
        <dbReference type="Rhea" id="RHEA:14669"/>
        <dbReference type="ChEBI" id="CHEBI:15377"/>
        <dbReference type="ChEBI" id="CHEBI:15378"/>
        <dbReference type="ChEBI" id="CHEBI:57783"/>
        <dbReference type="ChEBI" id="CHEBI:58272"/>
        <dbReference type="ChEBI" id="CHEBI:58349"/>
        <dbReference type="ChEBI" id="CHEBI:59776"/>
        <dbReference type="EC" id="1.2.1.9"/>
    </reaction>
</comment>
<dbReference type="InterPro" id="IPR015590">
    <property type="entry name" value="Aldehyde_DH_dom"/>
</dbReference>
<dbReference type="InterPro" id="IPR016163">
    <property type="entry name" value="Ald_DH_C"/>
</dbReference>
<evidence type="ECO:0000256" key="9">
    <source>
        <dbReference type="ARBA" id="ARBA00042646"/>
    </source>
</evidence>
<dbReference type="PANTHER" id="PTHR42991">
    <property type="entry name" value="ALDEHYDE DEHYDROGENASE"/>
    <property type="match status" value="1"/>
</dbReference>
<dbReference type="Gene3D" id="3.40.605.10">
    <property type="entry name" value="Aldehyde Dehydrogenase, Chain A, domain 1"/>
    <property type="match status" value="1"/>
</dbReference>
<sequence length="611" mass="66156">MAATGAFAEVINGAAFKYNAEGEWKKCSSKRSVQIMMNPTTRKNHYKVQASSNKEIAETSKIVQKGLVKSPLWKTAAEVVHHETDSFVVEANNGPVAELVKEVAKPAVKGATRSELAGSGVFAEIFDGEVYKYYSEGEWKISLSGKSVEIINPTTRKTQYKVQACTQEEVNKVLESAKIAQKNWAKIPLWKRAELLHKVDVILKENKHPIAECLVKEVAKPAKDAVTEVVRSGDLVSYCAEEGVRVLAEGSFLTSDSFPGNERSKFCMVSKIPLGVVLAIPPFNYPVNLAVSKIAPALIAGNALVLKPPTQGAVAALHMVHCFHMAGFPKGLISCITGKGSEIGDFLTMHPAVNCISFTGGDTGIEISKKAGMIPLQMELGGKDVCIVLEDADLDLVATNIIKGGFSYSGQRCTAVKVVLVMESVASDLVEKVNAMVAKLTVGRPEDDCDITPVVSETSSNYIEELVMDAKQKGVTMCQEFKREGNLIWPLLLDNVRADMRIAWEEPFGPVLPVIRIKSVEEGIEHCNGSNYGLQGCVFTRDINKAMLISDAMETGTVQINSAPARGPDHFPFQGLRDSGIGSQGITNTINMMTKNKSTVLNLPSPSYTMG</sequence>
<evidence type="ECO:0000256" key="10">
    <source>
        <dbReference type="ARBA" id="ARBA00043052"/>
    </source>
</evidence>
<dbReference type="Gene3D" id="3.40.309.10">
    <property type="entry name" value="Aldehyde Dehydrogenase, Chain A, domain 2"/>
    <property type="match status" value="1"/>
</dbReference>
<keyword evidence="5 13" id="KW-0560">Oxidoreductase</keyword>
<evidence type="ECO:0000256" key="6">
    <source>
        <dbReference type="ARBA" id="ARBA00038980"/>
    </source>
</evidence>
<keyword evidence="16" id="KW-1185">Reference proteome</keyword>
<dbReference type="STRING" id="218851.A0A2G5DQJ6"/>
<evidence type="ECO:0000259" key="14">
    <source>
        <dbReference type="Pfam" id="PF00171"/>
    </source>
</evidence>
<dbReference type="Pfam" id="PF00171">
    <property type="entry name" value="Aldedh"/>
    <property type="match status" value="1"/>
</dbReference>
<evidence type="ECO:0000256" key="2">
    <source>
        <dbReference type="ARBA" id="ARBA00009986"/>
    </source>
</evidence>
<organism evidence="15 16">
    <name type="scientific">Aquilegia coerulea</name>
    <name type="common">Rocky mountain columbine</name>
    <dbReference type="NCBI Taxonomy" id="218851"/>
    <lineage>
        <taxon>Eukaryota</taxon>
        <taxon>Viridiplantae</taxon>
        <taxon>Streptophyta</taxon>
        <taxon>Embryophyta</taxon>
        <taxon>Tracheophyta</taxon>
        <taxon>Spermatophyta</taxon>
        <taxon>Magnoliopsida</taxon>
        <taxon>Ranunculales</taxon>
        <taxon>Ranunculaceae</taxon>
        <taxon>Thalictroideae</taxon>
        <taxon>Aquilegia</taxon>
    </lineage>
</organism>
<feature type="domain" description="Aldehyde dehydrogenase" evidence="14">
    <location>
        <begin position="146"/>
        <end position="598"/>
    </location>
</feature>
<dbReference type="PANTHER" id="PTHR42991:SF1">
    <property type="entry name" value="ALDEHYDE DEHYDROGENASE"/>
    <property type="match status" value="1"/>
</dbReference>
<dbReference type="PROSITE" id="PS00687">
    <property type="entry name" value="ALDEHYDE_DEHYDR_GLU"/>
    <property type="match status" value="1"/>
</dbReference>
<dbReference type="AlphaFoldDB" id="A0A2G5DQJ6"/>
<comment type="subcellular location">
    <subcellularLocation>
        <location evidence="1">Cytoplasm</location>
    </subcellularLocation>
</comment>
<dbReference type="FunFam" id="3.40.605.10:FF:000013">
    <property type="entry name" value="NADP-dependent glyceraldehyde-3-phosphate dehydrogenase"/>
    <property type="match status" value="1"/>
</dbReference>
<dbReference type="EC" id="1.2.1.9" evidence="6"/>
<protein>
    <recommendedName>
        <fullName evidence="7">NADP-dependent glyceraldehyde-3-phosphate dehydrogenase</fullName>
        <ecNumber evidence="6">1.2.1.9</ecNumber>
    </recommendedName>
    <alternativeName>
        <fullName evidence="8">Glyceraldehyde-3-phosphate dehydrogenase [NADP(+)]</fullName>
    </alternativeName>
    <alternativeName>
        <fullName evidence="9">Non-phosphorylating glyceraldehyde 3-phosphate dehydrogenase</fullName>
    </alternativeName>
    <alternativeName>
        <fullName evidence="10">Triosephosphate dehydrogenase</fullName>
    </alternativeName>
</protein>
<dbReference type="InterPro" id="IPR051020">
    <property type="entry name" value="ALDH-related_metabolic_enz"/>
</dbReference>
<dbReference type="EMBL" id="KZ305033">
    <property type="protein sequence ID" value="PIA45783.1"/>
    <property type="molecule type" value="Genomic_DNA"/>
</dbReference>
<evidence type="ECO:0000256" key="12">
    <source>
        <dbReference type="PROSITE-ProRule" id="PRU10007"/>
    </source>
</evidence>
<evidence type="ECO:0000256" key="13">
    <source>
        <dbReference type="RuleBase" id="RU003345"/>
    </source>
</evidence>
<gene>
    <name evidence="15" type="ORF">AQUCO_01600195v1</name>
</gene>